<keyword evidence="3" id="KW-1185">Reference proteome</keyword>
<organism evidence="2 3">
    <name type="scientific">Hibiscus sabdariffa</name>
    <name type="common">roselle</name>
    <dbReference type="NCBI Taxonomy" id="183260"/>
    <lineage>
        <taxon>Eukaryota</taxon>
        <taxon>Viridiplantae</taxon>
        <taxon>Streptophyta</taxon>
        <taxon>Embryophyta</taxon>
        <taxon>Tracheophyta</taxon>
        <taxon>Spermatophyta</taxon>
        <taxon>Magnoliopsida</taxon>
        <taxon>eudicotyledons</taxon>
        <taxon>Gunneridae</taxon>
        <taxon>Pentapetalae</taxon>
        <taxon>rosids</taxon>
        <taxon>malvids</taxon>
        <taxon>Malvales</taxon>
        <taxon>Malvaceae</taxon>
        <taxon>Malvoideae</taxon>
        <taxon>Hibiscus</taxon>
    </lineage>
</organism>
<dbReference type="EMBL" id="JBBPBM010000015">
    <property type="protein sequence ID" value="KAK8559300.1"/>
    <property type="molecule type" value="Genomic_DNA"/>
</dbReference>
<reference evidence="2 3" key="1">
    <citation type="journal article" date="2024" name="G3 (Bethesda)">
        <title>Genome assembly of Hibiscus sabdariffa L. provides insights into metabolisms of medicinal natural products.</title>
        <authorList>
            <person name="Kim T."/>
        </authorList>
    </citation>
    <scope>NUCLEOTIDE SEQUENCE [LARGE SCALE GENOMIC DNA]</scope>
    <source>
        <strain evidence="2">TK-2024</strain>
        <tissue evidence="2">Old leaves</tissue>
    </source>
</reference>
<accession>A0ABR2EIX3</accession>
<sequence length="182" mass="20267">MEPGFDGDNDDQQLPIEQNTGSHANKTPLDVVPDAHSLLDQGFNKQVGEDTNREEYLRQLVELKAKRHAMDETDKETNTFNGYSSCLATGTISDIDDDTHNSSYSYNAKKGRHDIDGALTSCVGIRWFRASELLYGSMDYGLEIDLWLNGSRPVLDQAHRYGSRFWAHMLGTLAANTGLPSP</sequence>
<evidence type="ECO:0000313" key="3">
    <source>
        <dbReference type="Proteomes" id="UP001472677"/>
    </source>
</evidence>
<feature type="compositionally biased region" description="Acidic residues" evidence="1">
    <location>
        <begin position="1"/>
        <end position="11"/>
    </location>
</feature>
<dbReference type="Proteomes" id="UP001472677">
    <property type="component" value="Unassembled WGS sequence"/>
</dbReference>
<evidence type="ECO:0000256" key="1">
    <source>
        <dbReference type="SAM" id="MobiDB-lite"/>
    </source>
</evidence>
<evidence type="ECO:0000313" key="2">
    <source>
        <dbReference type="EMBL" id="KAK8559300.1"/>
    </source>
</evidence>
<feature type="region of interest" description="Disordered" evidence="1">
    <location>
        <begin position="1"/>
        <end position="30"/>
    </location>
</feature>
<feature type="compositionally biased region" description="Polar residues" evidence="1">
    <location>
        <begin position="15"/>
        <end position="25"/>
    </location>
</feature>
<comment type="caution">
    <text evidence="2">The sequence shown here is derived from an EMBL/GenBank/DDBJ whole genome shotgun (WGS) entry which is preliminary data.</text>
</comment>
<proteinExistence type="predicted"/>
<protein>
    <submittedName>
        <fullName evidence="2">Uncharacterized protein</fullName>
    </submittedName>
</protein>
<name>A0ABR2EIX3_9ROSI</name>
<gene>
    <name evidence="2" type="ORF">V6N12_042579</name>
</gene>